<dbReference type="KEGG" id="acan:ACA1_158950"/>
<keyword evidence="8" id="KW-1185">Reference proteome</keyword>
<dbReference type="OrthoDB" id="5585685at2759"/>
<feature type="region of interest" description="Disordered" evidence="6">
    <location>
        <begin position="544"/>
        <end position="576"/>
    </location>
</feature>
<dbReference type="PRINTS" id="PR01802">
    <property type="entry name" value="SYNEMBRYN"/>
</dbReference>
<dbReference type="RefSeq" id="XP_004348557.1">
    <property type="nucleotide sequence ID" value="XM_004348507.1"/>
</dbReference>
<feature type="compositionally biased region" description="Basic and acidic residues" evidence="6">
    <location>
        <begin position="560"/>
        <end position="576"/>
    </location>
</feature>
<protein>
    <submittedName>
        <fullName evidence="7">Uncharacterized protein</fullName>
    </submittedName>
</protein>
<sequence>MEELTTKLEAFHNNPDERNQKEAAIVEDLNRFFAAHNKTPDCSSRSSFTETAPSPDFVAQFGWATRAAFVAALLGTLRAPDCVRRCCVCSSCARGRLNTQKTFAQPEVLELMLAHTNLGVDDHVEDVDGASSRQRHPVAVAAEALRCIVNLVHHSPAALAPRLYATVGMRPFLRALEREPDPTYRLSLLRLVFNCSLEKSANLPELQAQGALRLAIRVLAHALDHIKGGDGADNDDEQEQVATEALRLILNLTLHLGPLSNPPNPLPKPDEVESWQQLVPHIHRVMELGAGHQRLQHFAVAVLVNTPQGCAHHFRIDTASVDSLLDFLRRQFDHPDETQVAPVLMVLVAIAKGIPALRDYMMARCFPAQPPPLSSSKPIEPPSNWMENEIGSRLLKLMTAVNYGLKHYVNEFIYVLCAEDVDAFVRITGLGNAAGWLATRNLFQGFQKMGSAAPTSTSSSSSSRATHQAKAQTKGGPEDEQEENENENENENEDEYEEDELGRLRRRGHGGEGGGGGGGDDGERDEASLLELIGKLERLQQLGVISVMPANNSSSNNHGNDNDNEKQNNNTKKGDK</sequence>
<dbReference type="GO" id="GO:0005938">
    <property type="term" value="C:cell cortex"/>
    <property type="evidence" value="ECO:0007669"/>
    <property type="project" value="UniProtKB-SubCell"/>
</dbReference>
<dbReference type="PANTHER" id="PTHR12425:SF5">
    <property type="entry name" value="SYNEMBRYN"/>
    <property type="match status" value="1"/>
</dbReference>
<keyword evidence="5" id="KW-0143">Chaperone</keyword>
<dbReference type="STRING" id="1257118.L8H9E1"/>
<dbReference type="InterPro" id="IPR008376">
    <property type="entry name" value="Chaperone_Ric-8_A/B"/>
</dbReference>
<keyword evidence="4" id="KW-0344">Guanine-nucleotide releasing factor</keyword>
<dbReference type="Pfam" id="PF10165">
    <property type="entry name" value="Ric8"/>
    <property type="match status" value="1"/>
</dbReference>
<name>L8H9E1_ACACF</name>
<dbReference type="VEuPathDB" id="AmoebaDB:ACA1_158950"/>
<evidence type="ECO:0000313" key="7">
    <source>
        <dbReference type="EMBL" id="ELR22099.1"/>
    </source>
</evidence>
<dbReference type="InterPro" id="IPR019318">
    <property type="entry name" value="Gua_nucleotide_exch_fac_Ric8"/>
</dbReference>
<feature type="compositionally biased region" description="Low complexity" evidence="6">
    <location>
        <begin position="451"/>
        <end position="466"/>
    </location>
</feature>
<dbReference type="AlphaFoldDB" id="L8H9E1"/>
<dbReference type="GeneID" id="14923023"/>
<dbReference type="OMA" id="RSHTHAY"/>
<gene>
    <name evidence="7" type="ORF">ACA1_158950</name>
</gene>
<dbReference type="GO" id="GO:0001965">
    <property type="term" value="F:G-protein alpha-subunit binding"/>
    <property type="evidence" value="ECO:0007669"/>
    <property type="project" value="TreeGrafter"/>
</dbReference>
<feature type="compositionally biased region" description="Acidic residues" evidence="6">
    <location>
        <begin position="478"/>
        <end position="500"/>
    </location>
</feature>
<dbReference type="GO" id="GO:0005085">
    <property type="term" value="F:guanyl-nucleotide exchange factor activity"/>
    <property type="evidence" value="ECO:0007669"/>
    <property type="project" value="UniProtKB-KW"/>
</dbReference>
<evidence type="ECO:0000256" key="1">
    <source>
        <dbReference type="ARBA" id="ARBA00004544"/>
    </source>
</evidence>
<dbReference type="Proteomes" id="UP000011083">
    <property type="component" value="Unassembled WGS sequence"/>
</dbReference>
<dbReference type="PANTHER" id="PTHR12425">
    <property type="entry name" value="SYNEMBRYN"/>
    <property type="match status" value="1"/>
</dbReference>
<evidence type="ECO:0000256" key="6">
    <source>
        <dbReference type="SAM" id="MobiDB-lite"/>
    </source>
</evidence>
<evidence type="ECO:0000256" key="3">
    <source>
        <dbReference type="ARBA" id="ARBA00022490"/>
    </source>
</evidence>
<evidence type="ECO:0000313" key="8">
    <source>
        <dbReference type="Proteomes" id="UP000011083"/>
    </source>
</evidence>
<dbReference type="InterPro" id="IPR016024">
    <property type="entry name" value="ARM-type_fold"/>
</dbReference>
<evidence type="ECO:0000256" key="2">
    <source>
        <dbReference type="ARBA" id="ARBA00009049"/>
    </source>
</evidence>
<dbReference type="InterPro" id="IPR011989">
    <property type="entry name" value="ARM-like"/>
</dbReference>
<feature type="region of interest" description="Disordered" evidence="6">
    <location>
        <begin position="450"/>
        <end position="529"/>
    </location>
</feature>
<dbReference type="GO" id="GO:0007186">
    <property type="term" value="P:G protein-coupled receptor signaling pathway"/>
    <property type="evidence" value="ECO:0007669"/>
    <property type="project" value="TreeGrafter"/>
</dbReference>
<evidence type="ECO:0000256" key="5">
    <source>
        <dbReference type="ARBA" id="ARBA00023186"/>
    </source>
</evidence>
<dbReference type="SUPFAM" id="SSF48371">
    <property type="entry name" value="ARM repeat"/>
    <property type="match status" value="1"/>
</dbReference>
<comment type="subcellular location">
    <subcellularLocation>
        <location evidence="1">Cytoplasm</location>
        <location evidence="1">Cell cortex</location>
    </subcellularLocation>
</comment>
<comment type="similarity">
    <text evidence="2">Belongs to the synembryn family.</text>
</comment>
<accession>L8H9E1</accession>
<evidence type="ECO:0000256" key="4">
    <source>
        <dbReference type="ARBA" id="ARBA00022658"/>
    </source>
</evidence>
<proteinExistence type="inferred from homology"/>
<reference evidence="7 8" key="1">
    <citation type="journal article" date="2013" name="Genome Biol.">
        <title>Genome of Acanthamoeba castellanii highlights extensive lateral gene transfer and early evolution of tyrosine kinase signaling.</title>
        <authorList>
            <person name="Clarke M."/>
            <person name="Lohan A.J."/>
            <person name="Liu B."/>
            <person name="Lagkouvardos I."/>
            <person name="Roy S."/>
            <person name="Zafar N."/>
            <person name="Bertelli C."/>
            <person name="Schilde C."/>
            <person name="Kianianmomeni A."/>
            <person name="Burglin T.R."/>
            <person name="Frech C."/>
            <person name="Turcotte B."/>
            <person name="Kopec K.O."/>
            <person name="Synnott J.M."/>
            <person name="Choo C."/>
            <person name="Paponov I."/>
            <person name="Finkler A."/>
            <person name="Soon Heng Tan C."/>
            <person name="Hutchins A.P."/>
            <person name="Weinmeier T."/>
            <person name="Rattei T."/>
            <person name="Chu J.S."/>
            <person name="Gimenez G."/>
            <person name="Irimia M."/>
            <person name="Rigden D.J."/>
            <person name="Fitzpatrick D.A."/>
            <person name="Lorenzo-Morales J."/>
            <person name="Bateman A."/>
            <person name="Chiu C.H."/>
            <person name="Tang P."/>
            <person name="Hegemann P."/>
            <person name="Fromm H."/>
            <person name="Raoult D."/>
            <person name="Greub G."/>
            <person name="Miranda-Saavedra D."/>
            <person name="Chen N."/>
            <person name="Nash P."/>
            <person name="Ginger M.L."/>
            <person name="Horn M."/>
            <person name="Schaap P."/>
            <person name="Caler L."/>
            <person name="Loftus B."/>
        </authorList>
    </citation>
    <scope>NUCLEOTIDE SEQUENCE [LARGE SCALE GENOMIC DNA]</scope>
    <source>
        <strain evidence="7 8">Neff</strain>
    </source>
</reference>
<keyword evidence="3" id="KW-0963">Cytoplasm</keyword>
<dbReference type="Gene3D" id="1.25.10.10">
    <property type="entry name" value="Leucine-rich Repeat Variant"/>
    <property type="match status" value="1"/>
</dbReference>
<dbReference type="EMBL" id="KB007890">
    <property type="protein sequence ID" value="ELR22099.1"/>
    <property type="molecule type" value="Genomic_DNA"/>
</dbReference>
<organism evidence="7 8">
    <name type="scientific">Acanthamoeba castellanii (strain ATCC 30010 / Neff)</name>
    <dbReference type="NCBI Taxonomy" id="1257118"/>
    <lineage>
        <taxon>Eukaryota</taxon>
        <taxon>Amoebozoa</taxon>
        <taxon>Discosea</taxon>
        <taxon>Longamoebia</taxon>
        <taxon>Centramoebida</taxon>
        <taxon>Acanthamoebidae</taxon>
        <taxon>Acanthamoeba</taxon>
    </lineage>
</organism>